<dbReference type="SUPFAM" id="SSF111369">
    <property type="entry name" value="HlyD-like secretion proteins"/>
    <property type="match status" value="2"/>
</dbReference>
<dbReference type="PANTHER" id="PTHR32347:SF29">
    <property type="entry name" value="UPF0194 MEMBRANE PROTEIN YBHG"/>
    <property type="match status" value="1"/>
</dbReference>
<dbReference type="eggNOG" id="COG0845">
    <property type="taxonomic scope" value="Bacteria"/>
</dbReference>
<reference evidence="6 7" key="1">
    <citation type="submission" date="2007-03" db="EMBL/GenBank/DDBJ databases">
        <authorList>
            <person name="Heidelberg J."/>
        </authorList>
    </citation>
    <scope>NUCLEOTIDE SEQUENCE [LARGE SCALE GENOMIC DNA]</scope>
    <source>
        <strain evidence="7">ATCC 39541 / Classical Ogawa 395 / O395</strain>
    </source>
</reference>
<sequence length="315" mass="34256">MIQSLSIASLLALLLSACSAENPPQALGTLERDRITFSATSNEIIRELPIAEGEHVKVGDVLVKLDSQIQTTLLTQALAQQAKAQASLTKLTNGERPEDIAVAQARVAKARAQHKEAELTLNRKAELVAKRLISQSEVDAARSARDSAQAELASAHEEFTKLTAGARIEDIEQAKAELAVAQANVTLQQQKLDELTILATRDGILDSLPYHLGERVANNAVVAIVQADRLPYARVYVPATHRAAFVVGQTVTVHVDGIKDQYQGKIRWVANEPSFTPYYALTEKERSRLMYLAEVDLPESAMDLPSGLPAQVDLP</sequence>
<accession>A0A0H3AHJ2</accession>
<dbReference type="Gene3D" id="2.40.30.170">
    <property type="match status" value="1"/>
</dbReference>
<evidence type="ECO:0000313" key="7">
    <source>
        <dbReference type="Proteomes" id="UP000000249"/>
    </source>
</evidence>
<dbReference type="Gene3D" id="1.10.287.470">
    <property type="entry name" value="Helix hairpin bin"/>
    <property type="match status" value="2"/>
</dbReference>
<feature type="coiled-coil region" evidence="3">
    <location>
        <begin position="100"/>
        <end position="191"/>
    </location>
</feature>
<evidence type="ECO:0000259" key="5">
    <source>
        <dbReference type="Pfam" id="PF25881"/>
    </source>
</evidence>
<feature type="chain" id="PRO_5030008137" description="YbhG-like alpha-helical hairpin domain-containing protein" evidence="4">
    <location>
        <begin position="21"/>
        <end position="315"/>
    </location>
</feature>
<evidence type="ECO:0000313" key="6">
    <source>
        <dbReference type="EMBL" id="ABQ20485.1"/>
    </source>
</evidence>
<dbReference type="KEGG" id="vcr:VC395_1776"/>
<feature type="signal peptide" evidence="4">
    <location>
        <begin position="1"/>
        <end position="20"/>
    </location>
</feature>
<organism evidence="6 7">
    <name type="scientific">Vibrio cholerae serotype O1 (strain ATCC 39541 / Classical Ogawa 395 / O395)</name>
    <dbReference type="NCBI Taxonomy" id="345073"/>
    <lineage>
        <taxon>Bacteria</taxon>
        <taxon>Pseudomonadati</taxon>
        <taxon>Pseudomonadota</taxon>
        <taxon>Gammaproteobacteria</taxon>
        <taxon>Vibrionales</taxon>
        <taxon>Vibrionaceae</taxon>
        <taxon>Vibrio</taxon>
    </lineage>
</organism>
<dbReference type="Pfam" id="PF25881">
    <property type="entry name" value="HH_YBHG"/>
    <property type="match status" value="1"/>
</dbReference>
<keyword evidence="4" id="KW-0732">Signal</keyword>
<dbReference type="Gene3D" id="2.40.50.100">
    <property type="match status" value="1"/>
</dbReference>
<dbReference type="GO" id="GO:0030313">
    <property type="term" value="C:cell envelope"/>
    <property type="evidence" value="ECO:0007669"/>
    <property type="project" value="UniProtKB-SubCell"/>
</dbReference>
<dbReference type="RefSeq" id="WP_000616209.1">
    <property type="nucleotide sequence ID" value="NC_009457.1"/>
</dbReference>
<feature type="domain" description="YbhG-like alpha-helical hairpin" evidence="5">
    <location>
        <begin position="71"/>
        <end position="193"/>
    </location>
</feature>
<dbReference type="Proteomes" id="UP000000249">
    <property type="component" value="Chromosome 1"/>
</dbReference>
<gene>
    <name evidence="6" type="ordered locus">VC0395_A1263</name>
</gene>
<dbReference type="InterPro" id="IPR059052">
    <property type="entry name" value="HH_YbhG-like"/>
</dbReference>
<dbReference type="AlphaFoldDB" id="A0A0H3AHJ2"/>
<dbReference type="PANTHER" id="PTHR32347">
    <property type="entry name" value="EFFLUX SYSTEM COMPONENT YKNX-RELATED"/>
    <property type="match status" value="1"/>
</dbReference>
<keyword evidence="2 3" id="KW-0175">Coiled coil</keyword>
<dbReference type="EMBL" id="CP000627">
    <property type="protein sequence ID" value="ABQ20485.1"/>
    <property type="molecule type" value="Genomic_DNA"/>
</dbReference>
<evidence type="ECO:0000256" key="4">
    <source>
        <dbReference type="SAM" id="SignalP"/>
    </source>
</evidence>
<comment type="subcellular location">
    <subcellularLocation>
        <location evidence="1">Cell envelope</location>
    </subcellularLocation>
</comment>
<dbReference type="OrthoDB" id="8558741at2"/>
<evidence type="ECO:0000256" key="2">
    <source>
        <dbReference type="ARBA" id="ARBA00023054"/>
    </source>
</evidence>
<evidence type="ECO:0000256" key="3">
    <source>
        <dbReference type="SAM" id="Coils"/>
    </source>
</evidence>
<name>A0A0H3AHJ2_VIBC3</name>
<evidence type="ECO:0000256" key="1">
    <source>
        <dbReference type="ARBA" id="ARBA00004196"/>
    </source>
</evidence>
<proteinExistence type="predicted"/>
<dbReference type="KEGG" id="vco:VC0395_A1263"/>
<protein>
    <recommendedName>
        <fullName evidence="5">YbhG-like alpha-helical hairpin domain-containing protein</fullName>
    </recommendedName>
</protein>
<dbReference type="InterPro" id="IPR050465">
    <property type="entry name" value="UPF0194_transport"/>
</dbReference>
<dbReference type="PATRIC" id="fig|345073.21.peg.1719"/>